<dbReference type="SUPFAM" id="SSF52218">
    <property type="entry name" value="Flavoproteins"/>
    <property type="match status" value="1"/>
</dbReference>
<protein>
    <recommendedName>
        <fullName evidence="2">NADPH-dependent FMN reductase-like domain-containing protein</fullName>
    </recommendedName>
</protein>
<comment type="caution">
    <text evidence="3">The sequence shown here is derived from an EMBL/GenBank/DDBJ whole genome shotgun (WGS) entry which is preliminary data.</text>
</comment>
<dbReference type="Pfam" id="PF03358">
    <property type="entry name" value="FMN_red"/>
    <property type="match status" value="1"/>
</dbReference>
<proteinExistence type="predicted"/>
<evidence type="ECO:0000313" key="4">
    <source>
        <dbReference type="Proteomes" id="UP001055153"/>
    </source>
</evidence>
<feature type="domain" description="NADPH-dependent FMN reductase-like" evidence="2">
    <location>
        <begin position="25"/>
        <end position="149"/>
    </location>
</feature>
<evidence type="ECO:0000259" key="2">
    <source>
        <dbReference type="Pfam" id="PF03358"/>
    </source>
</evidence>
<organism evidence="3 4">
    <name type="scientific">Methylobacterium isbiliense</name>
    <dbReference type="NCBI Taxonomy" id="315478"/>
    <lineage>
        <taxon>Bacteria</taxon>
        <taxon>Pseudomonadati</taxon>
        <taxon>Pseudomonadota</taxon>
        <taxon>Alphaproteobacteria</taxon>
        <taxon>Hyphomicrobiales</taxon>
        <taxon>Methylobacteriaceae</taxon>
        <taxon>Methylobacterium</taxon>
    </lineage>
</organism>
<dbReference type="InterPro" id="IPR029039">
    <property type="entry name" value="Flavoprotein-like_sf"/>
</dbReference>
<gene>
    <name evidence="3" type="ORF">GMJLKIPL_6509</name>
</gene>
<evidence type="ECO:0000313" key="3">
    <source>
        <dbReference type="EMBL" id="GJE04545.1"/>
    </source>
</evidence>
<feature type="compositionally biased region" description="Basic and acidic residues" evidence="1">
    <location>
        <begin position="202"/>
        <end position="218"/>
    </location>
</feature>
<reference evidence="3" key="2">
    <citation type="submission" date="2021-08" db="EMBL/GenBank/DDBJ databases">
        <authorList>
            <person name="Tani A."/>
            <person name="Ola A."/>
            <person name="Ogura Y."/>
            <person name="Katsura K."/>
            <person name="Hayashi T."/>
        </authorList>
    </citation>
    <scope>NUCLEOTIDE SEQUENCE</scope>
    <source>
        <strain evidence="3">DSM 17168</strain>
    </source>
</reference>
<feature type="region of interest" description="Disordered" evidence="1">
    <location>
        <begin position="187"/>
        <end position="236"/>
    </location>
</feature>
<dbReference type="InterPro" id="IPR005025">
    <property type="entry name" value="FMN_Rdtase-like_dom"/>
</dbReference>
<evidence type="ECO:0000256" key="1">
    <source>
        <dbReference type="SAM" id="MobiDB-lite"/>
    </source>
</evidence>
<dbReference type="Proteomes" id="UP001055153">
    <property type="component" value="Unassembled WGS sequence"/>
</dbReference>
<sequence length="236" mass="26098">MTICVMDDLKAEADQLPLEPRRLQVLLVAGSARRLDGCPGLDGKARALMHRMLGRLPAGWQVDQVDIGNEHGKPKIQGCNGCVGSSMALCVWPCNCYGPHSDHQPDLMWNEKLYQRLARADAWAIIGPVWWYGPTTNLKAMFDRLVCMSGGNPRPDLIDIPTRADCDRHCQSGVEIDGECRPLLFKDPHVPASRKTGRARRGRDASDQPRPETGRDLPRSGQRHAAGPPTDYAARC</sequence>
<reference evidence="3" key="1">
    <citation type="journal article" date="2021" name="Front. Microbiol.">
        <title>Comprehensive Comparative Genomics and Phenotyping of Methylobacterium Species.</title>
        <authorList>
            <person name="Alessa O."/>
            <person name="Ogura Y."/>
            <person name="Fujitani Y."/>
            <person name="Takami H."/>
            <person name="Hayashi T."/>
            <person name="Sahin N."/>
            <person name="Tani A."/>
        </authorList>
    </citation>
    <scope>NUCLEOTIDE SEQUENCE</scope>
    <source>
        <strain evidence="3">DSM 17168</strain>
    </source>
</reference>
<accession>A0ABQ4SN34</accession>
<dbReference type="EMBL" id="BPQQ01000132">
    <property type="protein sequence ID" value="GJE04545.1"/>
    <property type="molecule type" value="Genomic_DNA"/>
</dbReference>
<name>A0ABQ4SN34_9HYPH</name>
<keyword evidence="4" id="KW-1185">Reference proteome</keyword>
<dbReference type="Gene3D" id="3.40.50.360">
    <property type="match status" value="1"/>
</dbReference>